<keyword evidence="3" id="KW-1185">Reference proteome</keyword>
<sequence>MKKIIVCFLCCLPFLAGCLGETLTADTLPWVGDEPMLFMDDFSGQTGGWRTQEDRLSFVGYAQEGFRLWVDLPNYQVWSVPGLNFRDVNIYTRVQKIGGSNDNLYGLVCRYQGDENYYAFLISSDGYYGVFKKQAGIQSLLGMEQMGFSEIINRDDAVNEILVVCQGDQLALIVNEVELSRVRDADFSYGDIGMIAGTRAEPGADVLFDYLIVMKSLRK</sequence>
<dbReference type="OrthoDB" id="163571at2"/>
<reference evidence="3" key="1">
    <citation type="submission" date="2017-05" db="EMBL/GenBank/DDBJ databases">
        <authorList>
            <person name="Kirkegaard R."/>
            <person name="Mcilroy J S."/>
        </authorList>
    </citation>
    <scope>NUCLEOTIDE SEQUENCE [LARGE SCALE GENOMIC DNA]</scope>
</reference>
<feature type="signal peptide" evidence="1">
    <location>
        <begin position="1"/>
        <end position="18"/>
    </location>
</feature>
<dbReference type="Gene3D" id="2.60.120.560">
    <property type="entry name" value="Exo-inulinase, domain 1"/>
    <property type="match status" value="1"/>
</dbReference>
<gene>
    <name evidence="2" type="ORF">CFX1CAM_0853</name>
</gene>
<protein>
    <recommendedName>
        <fullName evidence="4">3-keto-disaccharide hydrolase domain-containing protein</fullName>
    </recommendedName>
</protein>
<dbReference type="Proteomes" id="UP000195514">
    <property type="component" value="Chromosome I"/>
</dbReference>
<name>A0A1Y6K4W9_9CHLR</name>
<keyword evidence="1" id="KW-0732">Signal</keyword>
<evidence type="ECO:0000313" key="3">
    <source>
        <dbReference type="Proteomes" id="UP000195514"/>
    </source>
</evidence>
<dbReference type="AlphaFoldDB" id="A0A1Y6K4W9"/>
<evidence type="ECO:0008006" key="4">
    <source>
        <dbReference type="Google" id="ProtNLM"/>
    </source>
</evidence>
<dbReference type="KEGG" id="abat:CFX1CAM_0853"/>
<evidence type="ECO:0000256" key="1">
    <source>
        <dbReference type="SAM" id="SignalP"/>
    </source>
</evidence>
<feature type="chain" id="PRO_5013074240" description="3-keto-disaccharide hydrolase domain-containing protein" evidence="1">
    <location>
        <begin position="19"/>
        <end position="219"/>
    </location>
</feature>
<evidence type="ECO:0000313" key="2">
    <source>
        <dbReference type="EMBL" id="SMX53918.1"/>
    </source>
</evidence>
<accession>A0A1Y6K4W9</accession>
<organism evidence="2 3">
    <name type="scientific">Candidatus Brevifilum fermentans</name>
    <dbReference type="NCBI Taxonomy" id="1986204"/>
    <lineage>
        <taxon>Bacteria</taxon>
        <taxon>Bacillati</taxon>
        <taxon>Chloroflexota</taxon>
        <taxon>Anaerolineae</taxon>
        <taxon>Anaerolineales</taxon>
        <taxon>Anaerolineaceae</taxon>
        <taxon>Candidatus Brevifilum</taxon>
    </lineage>
</organism>
<dbReference type="EMBL" id="LT859958">
    <property type="protein sequence ID" value="SMX53918.1"/>
    <property type="molecule type" value="Genomic_DNA"/>
</dbReference>
<dbReference type="RefSeq" id="WP_157891686.1">
    <property type="nucleotide sequence ID" value="NZ_LT859958.1"/>
</dbReference>
<dbReference type="PROSITE" id="PS51257">
    <property type="entry name" value="PROKAR_LIPOPROTEIN"/>
    <property type="match status" value="1"/>
</dbReference>
<proteinExistence type="predicted"/>